<name>A0A3B0CDS7_9FLAO</name>
<evidence type="ECO:0000313" key="1">
    <source>
        <dbReference type="EMBL" id="RKN82888.1"/>
    </source>
</evidence>
<dbReference type="Proteomes" id="UP000276603">
    <property type="component" value="Unassembled WGS sequence"/>
</dbReference>
<accession>A0A3B0CDS7</accession>
<sequence length="66" mass="8181">MKKGMRPFRRAEIIIWIQIPANMWEQIRQNHLQKGTDYFMHRKDLIKLQFEIEFFKPVSIFWTLSV</sequence>
<dbReference type="EMBL" id="RBCJ01000001">
    <property type="protein sequence ID" value="RKN82888.1"/>
    <property type="molecule type" value="Genomic_DNA"/>
</dbReference>
<organism evidence="1 2">
    <name type="scientific">Ulvibacterium marinum</name>
    <dbReference type="NCBI Taxonomy" id="2419782"/>
    <lineage>
        <taxon>Bacteria</taxon>
        <taxon>Pseudomonadati</taxon>
        <taxon>Bacteroidota</taxon>
        <taxon>Flavobacteriia</taxon>
        <taxon>Flavobacteriales</taxon>
        <taxon>Flavobacteriaceae</taxon>
        <taxon>Ulvibacterium</taxon>
    </lineage>
</organism>
<proteinExistence type="predicted"/>
<comment type="caution">
    <text evidence="1">The sequence shown here is derived from an EMBL/GenBank/DDBJ whole genome shotgun (WGS) entry which is preliminary data.</text>
</comment>
<gene>
    <name evidence="1" type="ORF">D7Z94_03340</name>
</gene>
<dbReference type="AlphaFoldDB" id="A0A3B0CDS7"/>
<keyword evidence="2" id="KW-1185">Reference proteome</keyword>
<protein>
    <submittedName>
        <fullName evidence="1">Uncharacterized protein</fullName>
    </submittedName>
</protein>
<evidence type="ECO:0000313" key="2">
    <source>
        <dbReference type="Proteomes" id="UP000276603"/>
    </source>
</evidence>
<reference evidence="1 2" key="1">
    <citation type="submission" date="2018-10" db="EMBL/GenBank/DDBJ databases">
        <title>Ulvibacterium marinum gen. nov., sp. nov., a novel marine bacterium of the family Flavobacteriaceae, isolated from a culture of the green alga Ulva prolifera.</title>
        <authorList>
            <person name="Zhang Z."/>
        </authorList>
    </citation>
    <scope>NUCLEOTIDE SEQUENCE [LARGE SCALE GENOMIC DNA]</scope>
    <source>
        <strain evidence="1 2">CCMM003</strain>
    </source>
</reference>